<dbReference type="InterPro" id="IPR036514">
    <property type="entry name" value="SGNH_hydro_sf"/>
</dbReference>
<evidence type="ECO:0000256" key="1">
    <source>
        <dbReference type="SAM" id="MobiDB-lite"/>
    </source>
</evidence>
<dbReference type="AlphaFoldDB" id="A0A194UN28"/>
<evidence type="ECO:0008006" key="4">
    <source>
        <dbReference type="Google" id="ProtNLM"/>
    </source>
</evidence>
<feature type="compositionally biased region" description="Basic and acidic residues" evidence="1">
    <location>
        <begin position="291"/>
        <end position="304"/>
    </location>
</feature>
<evidence type="ECO:0000313" key="3">
    <source>
        <dbReference type="Proteomes" id="UP000078576"/>
    </source>
</evidence>
<name>A0A194UN28_CYTMA</name>
<feature type="compositionally biased region" description="Basic and acidic residues" evidence="1">
    <location>
        <begin position="317"/>
        <end position="329"/>
    </location>
</feature>
<evidence type="ECO:0000313" key="2">
    <source>
        <dbReference type="EMBL" id="KUI53056.1"/>
    </source>
</evidence>
<feature type="compositionally biased region" description="Polar residues" evidence="1">
    <location>
        <begin position="383"/>
        <end position="399"/>
    </location>
</feature>
<sequence length="459" mass="50724">MDKAEAESSATAAARAAKTALKDAFTTAPKSTSTEGPTGDVTEEATQDQWADARKFTRYKLRSLTISREEHLPMVEGASQAISAILLGDSMIERMTTTGKTNSLQLWPSETMFPQMDLEDTNLRRQPLRLPQIVRISGMLNAGCGGDKIENILYRFIGDPEQDLMGLAEALSTPKRKHKVKLWVVQAGTNNLHPKKGLTDQSVQAFGVLLESILNISDVSTHILVTGLFYRKDIKKELVDQANTKLKNLVDEIAREIAPEDTESEQHPAEKSVSRFDFATGTTAAQAIKNKGKDKVDPEERRDSAIGIPISPAVTREGADMKGKGKAKDVPPSTQKLAINKQNGGSSPVHRDPTMPQNKPNRCPIIFEQDPEAVGKRREIPTPTRQGPTESAPTERPSQLQAAGYDYPRIQFLPAPAANDPETWLEDHVHLHEEGYRLWMRKLFPKAKEMLTHAEEASP</sequence>
<dbReference type="STRING" id="694573.A0A194UN28"/>
<feature type="compositionally biased region" description="Basic and acidic residues" evidence="1">
    <location>
        <begin position="259"/>
        <end position="274"/>
    </location>
</feature>
<organism evidence="2 3">
    <name type="scientific">Cytospora mali</name>
    <name type="common">Apple Valsa canker fungus</name>
    <name type="synonym">Valsa mali</name>
    <dbReference type="NCBI Taxonomy" id="578113"/>
    <lineage>
        <taxon>Eukaryota</taxon>
        <taxon>Fungi</taxon>
        <taxon>Dikarya</taxon>
        <taxon>Ascomycota</taxon>
        <taxon>Pezizomycotina</taxon>
        <taxon>Sordariomycetes</taxon>
        <taxon>Sordariomycetidae</taxon>
        <taxon>Diaporthales</taxon>
        <taxon>Cytosporaceae</taxon>
        <taxon>Cytospora</taxon>
    </lineage>
</organism>
<dbReference type="OrthoDB" id="505607at2759"/>
<protein>
    <recommendedName>
        <fullName evidence="4">SGNH hydrolase-type esterase domain-containing protein</fullName>
    </recommendedName>
</protein>
<feature type="compositionally biased region" description="Low complexity" evidence="1">
    <location>
        <begin position="7"/>
        <end position="19"/>
    </location>
</feature>
<keyword evidence="3" id="KW-1185">Reference proteome</keyword>
<feature type="compositionally biased region" description="Polar residues" evidence="1">
    <location>
        <begin position="332"/>
        <end position="346"/>
    </location>
</feature>
<dbReference type="Proteomes" id="UP000078576">
    <property type="component" value="Unassembled WGS sequence"/>
</dbReference>
<feature type="region of interest" description="Disordered" evidence="1">
    <location>
        <begin position="1"/>
        <end position="48"/>
    </location>
</feature>
<feature type="region of interest" description="Disordered" evidence="1">
    <location>
        <begin position="287"/>
        <end position="399"/>
    </location>
</feature>
<reference evidence="3" key="1">
    <citation type="submission" date="2014-12" db="EMBL/GenBank/DDBJ databases">
        <title>Genome Sequence of Valsa Canker Pathogens Uncovers a Specific Adaption of Colonization on Woody Bark.</title>
        <authorList>
            <person name="Yin Z."/>
            <person name="Liu H."/>
            <person name="Gao X."/>
            <person name="Li Z."/>
            <person name="Song N."/>
            <person name="Ke X."/>
            <person name="Dai Q."/>
            <person name="Wu Y."/>
            <person name="Sun Y."/>
            <person name="Xu J.-R."/>
            <person name="Kang Z.K."/>
            <person name="Wang L."/>
            <person name="Huang L."/>
        </authorList>
    </citation>
    <scope>NUCLEOTIDE SEQUENCE [LARGE SCALE GENOMIC DNA]</scope>
    <source>
        <strain evidence="3">SXYL134</strain>
    </source>
</reference>
<dbReference type="EMBL" id="KN714667">
    <property type="protein sequence ID" value="KUI53056.1"/>
    <property type="molecule type" value="Genomic_DNA"/>
</dbReference>
<proteinExistence type="predicted"/>
<dbReference type="Gene3D" id="3.40.50.1110">
    <property type="entry name" value="SGNH hydrolase"/>
    <property type="match status" value="1"/>
</dbReference>
<gene>
    <name evidence="2" type="ORF">VP1G_00459</name>
</gene>
<dbReference type="SUPFAM" id="SSF52266">
    <property type="entry name" value="SGNH hydrolase"/>
    <property type="match status" value="1"/>
</dbReference>
<feature type="region of interest" description="Disordered" evidence="1">
    <location>
        <begin position="259"/>
        <end position="278"/>
    </location>
</feature>
<accession>A0A194UN28</accession>